<keyword evidence="2" id="KW-0479">Metal-binding</keyword>
<dbReference type="HOGENOM" id="CLU_011581_0_1_1"/>
<dbReference type="CDD" id="cd12148">
    <property type="entry name" value="fungal_TF_MHR"/>
    <property type="match status" value="1"/>
</dbReference>
<dbReference type="GO" id="GO:0003677">
    <property type="term" value="F:DNA binding"/>
    <property type="evidence" value="ECO:0007669"/>
    <property type="project" value="InterPro"/>
</dbReference>
<feature type="region of interest" description="Disordered" evidence="6">
    <location>
        <begin position="535"/>
        <end position="558"/>
    </location>
</feature>
<dbReference type="GO" id="GO:0005634">
    <property type="term" value="C:nucleus"/>
    <property type="evidence" value="ECO:0007669"/>
    <property type="project" value="UniProtKB-SubCell"/>
</dbReference>
<dbReference type="GO" id="GO:0006351">
    <property type="term" value="P:DNA-templated transcription"/>
    <property type="evidence" value="ECO:0007669"/>
    <property type="project" value="InterPro"/>
</dbReference>
<keyword evidence="3" id="KW-0805">Transcription regulation</keyword>
<keyword evidence="5" id="KW-0539">Nucleus</keyword>
<feature type="compositionally biased region" description="Low complexity" evidence="6">
    <location>
        <begin position="546"/>
        <end position="558"/>
    </location>
</feature>
<evidence type="ECO:0000313" key="9">
    <source>
        <dbReference type="Proteomes" id="UP000027920"/>
    </source>
</evidence>
<evidence type="ECO:0000256" key="1">
    <source>
        <dbReference type="ARBA" id="ARBA00004123"/>
    </source>
</evidence>
<dbReference type="GO" id="GO:0008270">
    <property type="term" value="F:zinc ion binding"/>
    <property type="evidence" value="ECO:0007669"/>
    <property type="project" value="InterPro"/>
</dbReference>
<dbReference type="GO" id="GO:0000981">
    <property type="term" value="F:DNA-binding transcription factor activity, RNA polymerase II-specific"/>
    <property type="evidence" value="ECO:0007669"/>
    <property type="project" value="InterPro"/>
</dbReference>
<dbReference type="STRING" id="1182545.A0A072PIC1"/>
<accession>A0A072PIC1</accession>
<organism evidence="8 9">
    <name type="scientific">Exophiala aquamarina CBS 119918</name>
    <dbReference type="NCBI Taxonomy" id="1182545"/>
    <lineage>
        <taxon>Eukaryota</taxon>
        <taxon>Fungi</taxon>
        <taxon>Dikarya</taxon>
        <taxon>Ascomycota</taxon>
        <taxon>Pezizomycotina</taxon>
        <taxon>Eurotiomycetes</taxon>
        <taxon>Chaetothyriomycetidae</taxon>
        <taxon>Chaetothyriales</taxon>
        <taxon>Herpotrichiellaceae</taxon>
        <taxon>Exophiala</taxon>
    </lineage>
</organism>
<evidence type="ECO:0000256" key="6">
    <source>
        <dbReference type="SAM" id="MobiDB-lite"/>
    </source>
</evidence>
<dbReference type="Proteomes" id="UP000027920">
    <property type="component" value="Unassembled WGS sequence"/>
</dbReference>
<reference evidence="8 9" key="1">
    <citation type="submission" date="2013-03" db="EMBL/GenBank/DDBJ databases">
        <title>The Genome Sequence of Exophiala aquamarina CBS 119918.</title>
        <authorList>
            <consortium name="The Broad Institute Genomics Platform"/>
            <person name="Cuomo C."/>
            <person name="de Hoog S."/>
            <person name="Gorbushina A."/>
            <person name="Walker B."/>
            <person name="Young S.K."/>
            <person name="Zeng Q."/>
            <person name="Gargeya S."/>
            <person name="Fitzgerald M."/>
            <person name="Haas B."/>
            <person name="Abouelleil A."/>
            <person name="Allen A.W."/>
            <person name="Alvarado L."/>
            <person name="Arachchi H.M."/>
            <person name="Berlin A.M."/>
            <person name="Chapman S.B."/>
            <person name="Gainer-Dewar J."/>
            <person name="Goldberg J."/>
            <person name="Griggs A."/>
            <person name="Gujja S."/>
            <person name="Hansen M."/>
            <person name="Howarth C."/>
            <person name="Imamovic A."/>
            <person name="Ireland A."/>
            <person name="Larimer J."/>
            <person name="McCowan C."/>
            <person name="Murphy C."/>
            <person name="Pearson M."/>
            <person name="Poon T.W."/>
            <person name="Priest M."/>
            <person name="Roberts A."/>
            <person name="Saif S."/>
            <person name="Shea T."/>
            <person name="Sisk P."/>
            <person name="Sykes S."/>
            <person name="Wortman J."/>
            <person name="Nusbaum C."/>
            <person name="Birren B."/>
        </authorList>
    </citation>
    <scope>NUCLEOTIDE SEQUENCE [LARGE SCALE GENOMIC DNA]</scope>
    <source>
        <strain evidence="8 9">CBS 119918</strain>
    </source>
</reference>
<dbReference type="Pfam" id="PF04082">
    <property type="entry name" value="Fungal_trans"/>
    <property type="match status" value="1"/>
</dbReference>
<dbReference type="OrthoDB" id="2563500at2759"/>
<evidence type="ECO:0000256" key="5">
    <source>
        <dbReference type="ARBA" id="ARBA00023242"/>
    </source>
</evidence>
<dbReference type="InterPro" id="IPR050815">
    <property type="entry name" value="TF_fung"/>
</dbReference>
<evidence type="ECO:0000313" key="8">
    <source>
        <dbReference type="EMBL" id="KEF59502.1"/>
    </source>
</evidence>
<keyword evidence="4" id="KW-0804">Transcription</keyword>
<name>A0A072PIC1_9EURO</name>
<proteinExistence type="predicted"/>
<sequence length="558" mass="62301">MDPALESLSRGCGHAEVEVGATVAPDLNLPNSPVIFGPDQFTNNLVEEFFKVLHPVPSFAFLHPRSTKERLLEGSLDEALVFAICGITIFHRKMEPAAQARSLAWISRSEELVLQLLESPSMARLQALVLCVAYRIDTGASHRAFMLAGLAARAATAMRLNYERHGLDFVSSEVRRRTLWSLKILEQYFSIGLPEYEILPFENVYLQLPGDEEHFQDSASSSYTEGGAYRLFVRMTSIRRDIMKLNRALTICDEPFPQLPKLIRSLHNELNQLQSQMQAGSNLTMADMAQVVSSPWLARHLVMQLSWHQCRCDLYRLLLPGYPEAAPAIILAGLDAEATKGAVQMCSESSTSIIQKLSDLNSHCTHSPILEYDTAICGYHACRLVLFLAYAQPESSQLSKEYAISRAELCLAAIKRFFRYSAPVGLILKDLERLISTCSSSPGDWTHLIFRSPSTEQSRDPVLSEAARAKQRLAIHSLLRQAEFEDGEPSSGASPYSATTELPSNRQRNMYRVLSFEQDRGLRLNSPLVYVPNPSVEVEQADRHGSPSPFSSQPLLFP</sequence>
<evidence type="ECO:0000256" key="4">
    <source>
        <dbReference type="ARBA" id="ARBA00023163"/>
    </source>
</evidence>
<dbReference type="AlphaFoldDB" id="A0A072PIC1"/>
<dbReference type="RefSeq" id="XP_013262092.1">
    <property type="nucleotide sequence ID" value="XM_013406638.1"/>
</dbReference>
<dbReference type="EMBL" id="AMGV01000003">
    <property type="protein sequence ID" value="KEF59502.1"/>
    <property type="molecule type" value="Genomic_DNA"/>
</dbReference>
<evidence type="ECO:0000256" key="3">
    <source>
        <dbReference type="ARBA" id="ARBA00023015"/>
    </source>
</evidence>
<dbReference type="PANTHER" id="PTHR47338:SF7">
    <property type="entry name" value="ZN(II)2CYS6 TRANSCRIPTION FACTOR (EUROFUNG)"/>
    <property type="match status" value="1"/>
</dbReference>
<dbReference type="InterPro" id="IPR007219">
    <property type="entry name" value="XnlR_reg_dom"/>
</dbReference>
<feature type="domain" description="Xylanolytic transcriptional activator regulatory" evidence="7">
    <location>
        <begin position="47"/>
        <end position="284"/>
    </location>
</feature>
<comment type="subcellular location">
    <subcellularLocation>
        <location evidence="1">Nucleus</location>
    </subcellularLocation>
</comment>
<keyword evidence="9" id="KW-1185">Reference proteome</keyword>
<dbReference type="PANTHER" id="PTHR47338">
    <property type="entry name" value="ZN(II)2CYS6 TRANSCRIPTION FACTOR (EUROFUNG)-RELATED"/>
    <property type="match status" value="1"/>
</dbReference>
<evidence type="ECO:0000259" key="7">
    <source>
        <dbReference type="Pfam" id="PF04082"/>
    </source>
</evidence>
<gene>
    <name evidence="8" type="ORF">A1O9_04346</name>
</gene>
<protein>
    <recommendedName>
        <fullName evidence="7">Xylanolytic transcriptional activator regulatory domain-containing protein</fullName>
    </recommendedName>
</protein>
<dbReference type="GeneID" id="25279279"/>
<evidence type="ECO:0000256" key="2">
    <source>
        <dbReference type="ARBA" id="ARBA00022723"/>
    </source>
</evidence>
<dbReference type="VEuPathDB" id="FungiDB:A1O9_04346"/>
<comment type="caution">
    <text evidence="8">The sequence shown here is derived from an EMBL/GenBank/DDBJ whole genome shotgun (WGS) entry which is preliminary data.</text>
</comment>